<dbReference type="GO" id="GO:0005737">
    <property type="term" value="C:cytoplasm"/>
    <property type="evidence" value="ECO:0007669"/>
    <property type="project" value="UniProtKB-SubCell"/>
</dbReference>
<feature type="binding site" evidence="9">
    <location>
        <position position="351"/>
    </location>
    <ligand>
        <name>Mn(2+)</name>
        <dbReference type="ChEBI" id="CHEBI:29035"/>
        <label>1</label>
    </ligand>
</feature>
<dbReference type="PROSITE" id="PS00631">
    <property type="entry name" value="CYTOSOL_AP"/>
    <property type="match status" value="1"/>
</dbReference>
<feature type="binding site" evidence="9">
    <location>
        <position position="269"/>
    </location>
    <ligand>
        <name>Mn(2+)</name>
        <dbReference type="ChEBI" id="CHEBI:29035"/>
        <label>2</label>
    </ligand>
</feature>
<dbReference type="HAMAP" id="MF_00181">
    <property type="entry name" value="Cytosol_peptidase_M17"/>
    <property type="match status" value="1"/>
</dbReference>
<feature type="active site" evidence="9">
    <location>
        <position position="355"/>
    </location>
</feature>
<feature type="domain" description="Cytosol aminopeptidase" evidence="10">
    <location>
        <begin position="349"/>
        <end position="356"/>
    </location>
</feature>
<dbReference type="EMBL" id="AWGA01000065">
    <property type="protein sequence ID" value="TEA26776.1"/>
    <property type="molecule type" value="Genomic_DNA"/>
</dbReference>
<evidence type="ECO:0000256" key="3">
    <source>
        <dbReference type="ARBA" id="ARBA00009528"/>
    </source>
</evidence>
<evidence type="ECO:0000256" key="7">
    <source>
        <dbReference type="ARBA" id="ARBA00022801"/>
    </source>
</evidence>
<feature type="active site" evidence="9">
    <location>
        <position position="281"/>
    </location>
</feature>
<dbReference type="NCBIfam" id="NF002074">
    <property type="entry name" value="PRK00913.1-4"/>
    <property type="match status" value="1"/>
</dbReference>
<evidence type="ECO:0000256" key="4">
    <source>
        <dbReference type="ARBA" id="ARBA00022438"/>
    </source>
</evidence>
<comment type="similarity">
    <text evidence="3 9">Belongs to the peptidase M17 family.</text>
</comment>
<name>A0AB94IBJ4_9GAMM</name>
<dbReference type="InterPro" id="IPR023042">
    <property type="entry name" value="Peptidase_M17_leu_NH2_pept"/>
</dbReference>
<comment type="function">
    <text evidence="9">Presumably involved in the processing and regular turnover of intracellular proteins. Catalyzes the removal of unsubstituted N-terminal amino acids from various peptides.</text>
</comment>
<dbReference type="GO" id="GO:0070006">
    <property type="term" value="F:metalloaminopeptidase activity"/>
    <property type="evidence" value="ECO:0007669"/>
    <property type="project" value="InterPro"/>
</dbReference>
<keyword evidence="5 9" id="KW-0645">Protease</keyword>
<dbReference type="Gene3D" id="3.40.630.10">
    <property type="entry name" value="Zn peptidases"/>
    <property type="match status" value="1"/>
</dbReference>
<proteinExistence type="inferred from homology"/>
<dbReference type="InterPro" id="IPR043472">
    <property type="entry name" value="Macro_dom-like"/>
</dbReference>
<dbReference type="SUPFAM" id="SSF52949">
    <property type="entry name" value="Macro domain-like"/>
    <property type="match status" value="1"/>
</dbReference>
<comment type="cofactor">
    <cofactor evidence="9">
        <name>Mn(2+)</name>
        <dbReference type="ChEBI" id="CHEBI:29035"/>
    </cofactor>
    <text evidence="9">Binds 2 manganese ions per subunit.</text>
</comment>
<reference evidence="11 12" key="1">
    <citation type="journal article" date="2014" name="Appl. Environ. Microbiol.">
        <title>Genomic features of a bumble bee symbiont reflect its host environment.</title>
        <authorList>
            <person name="Martinson V.G."/>
            <person name="Magoc T."/>
            <person name="Koch H."/>
            <person name="Salzberg S.L."/>
            <person name="Moran N.A."/>
        </authorList>
    </citation>
    <scope>NUCLEOTIDE SEQUENCE [LARGE SCALE GENOMIC DNA]</scope>
    <source>
        <strain evidence="11 12">Bimp</strain>
    </source>
</reference>
<dbReference type="RefSeq" id="WP_024496382.1">
    <property type="nucleotide sequence ID" value="NZ_AWGA01000065.1"/>
</dbReference>
<dbReference type="CDD" id="cd00433">
    <property type="entry name" value="Peptidase_M17"/>
    <property type="match status" value="1"/>
</dbReference>
<feature type="binding site" evidence="9">
    <location>
        <position position="353"/>
    </location>
    <ligand>
        <name>Mn(2+)</name>
        <dbReference type="ChEBI" id="CHEBI:29035"/>
        <label>2</label>
    </ligand>
</feature>
<evidence type="ECO:0000256" key="9">
    <source>
        <dbReference type="HAMAP-Rule" id="MF_00181"/>
    </source>
</evidence>
<dbReference type="InterPro" id="IPR008283">
    <property type="entry name" value="Peptidase_M17_N"/>
</dbReference>
<gene>
    <name evidence="9" type="primary">pepA</name>
    <name evidence="11" type="ORF">O970_06865</name>
</gene>
<dbReference type="Gene3D" id="3.40.220.10">
    <property type="entry name" value="Leucine Aminopeptidase, subunit E, domain 1"/>
    <property type="match status" value="1"/>
</dbReference>
<keyword evidence="7 9" id="KW-0378">Hydrolase</keyword>
<feature type="binding site" evidence="9">
    <location>
        <position position="274"/>
    </location>
    <ligand>
        <name>Mn(2+)</name>
        <dbReference type="ChEBI" id="CHEBI:29035"/>
        <label>1</label>
    </ligand>
</feature>
<keyword evidence="4 9" id="KW-0031">Aminopeptidase</keyword>
<evidence type="ECO:0000256" key="1">
    <source>
        <dbReference type="ARBA" id="ARBA00000135"/>
    </source>
</evidence>
<comment type="caution">
    <text evidence="11">The sequence shown here is derived from an EMBL/GenBank/DDBJ whole genome shotgun (WGS) entry which is preliminary data.</text>
</comment>
<protein>
    <recommendedName>
        <fullName evidence="9">Probable cytosol aminopeptidase</fullName>
        <ecNumber evidence="9">3.4.11.1</ecNumber>
    </recommendedName>
    <alternativeName>
        <fullName evidence="9">Leucine aminopeptidase</fullName>
        <shortName evidence="9">LAP</shortName>
        <ecNumber evidence="9">3.4.11.10</ecNumber>
    </alternativeName>
    <alternativeName>
        <fullName evidence="9">Leucyl aminopeptidase</fullName>
    </alternativeName>
</protein>
<feature type="binding site" evidence="9">
    <location>
        <position position="292"/>
    </location>
    <ligand>
        <name>Mn(2+)</name>
        <dbReference type="ChEBI" id="CHEBI:29035"/>
        <label>2</label>
    </ligand>
</feature>
<organism evidence="11 12">
    <name type="scientific">Candidatus Schmidhempelia bombi str. Bimp</name>
    <dbReference type="NCBI Taxonomy" id="1387197"/>
    <lineage>
        <taxon>Bacteria</taxon>
        <taxon>Pseudomonadati</taxon>
        <taxon>Pseudomonadota</taxon>
        <taxon>Gammaproteobacteria</taxon>
        <taxon>Orbales</taxon>
        <taxon>Orbaceae</taxon>
        <taxon>Candidatus Schmidhempelia</taxon>
    </lineage>
</organism>
<dbReference type="InterPro" id="IPR000819">
    <property type="entry name" value="Peptidase_M17_C"/>
</dbReference>
<dbReference type="Proteomes" id="UP000506160">
    <property type="component" value="Unassembled WGS sequence"/>
</dbReference>
<evidence type="ECO:0000256" key="2">
    <source>
        <dbReference type="ARBA" id="ARBA00000967"/>
    </source>
</evidence>
<dbReference type="PANTHER" id="PTHR11963">
    <property type="entry name" value="LEUCINE AMINOPEPTIDASE-RELATED"/>
    <property type="match status" value="1"/>
</dbReference>
<dbReference type="SUPFAM" id="SSF53187">
    <property type="entry name" value="Zn-dependent exopeptidases"/>
    <property type="match status" value="1"/>
</dbReference>
<dbReference type="EC" id="3.4.11.10" evidence="9"/>
<evidence type="ECO:0000313" key="12">
    <source>
        <dbReference type="Proteomes" id="UP000506160"/>
    </source>
</evidence>
<dbReference type="PANTHER" id="PTHR11963:SF23">
    <property type="entry name" value="CYTOSOL AMINOPEPTIDASE"/>
    <property type="match status" value="1"/>
</dbReference>
<evidence type="ECO:0000256" key="8">
    <source>
        <dbReference type="ARBA" id="ARBA00023211"/>
    </source>
</evidence>
<dbReference type="FunFam" id="3.40.630.10:FF:000004">
    <property type="entry name" value="Probable cytosol aminopeptidase"/>
    <property type="match status" value="1"/>
</dbReference>
<feature type="binding site" evidence="9">
    <location>
        <position position="274"/>
    </location>
    <ligand>
        <name>Mn(2+)</name>
        <dbReference type="ChEBI" id="CHEBI:29035"/>
        <label>2</label>
    </ligand>
</feature>
<sequence>MEFLVKNIDLAAQIDDCIVLGLCNDNQLSTVAEQINTISQGYIQDLINKGDITLQLGDVTLLYQIPNTPIRKLLIVGCGDKKAFNLNAAKKWLEAICQQLTTKAINQVSLVYPDVIEQHTGAYQFARIITEVVDSHYYAFNHFKTQLKNQPPILTKFTVVTDKQSLQQELEQGFIEGVALAEGIVATKNLANLPPNICNADYLAEQGKALADRFSSITTTVLGEKQLADLGMNAYLAVGQGSNNESKLTIMEYKGQSNSSAKPIVLVGKGLTFDSGGISIKPAASMDEMKYDMCGAATVFGVMQTIARLKLPINVVGLMAGCENMPSASSYRPGDIIKTMSGQTIEVINTDAEGRLVLCDTLTYIARFDPEYVIDIATLTGACIVALGHHYNGLIANNDQLAELLLSAAQQSGDKTWRLPMDEAFQKQIDSTIADMVNAGGREGGTITAGCFLSRFTQAYKWAHLDIAGTAWTSGANKGATGRPVTMLVQFLLEHSKKFND</sequence>
<comment type="catalytic activity">
    <reaction evidence="2 9">
        <text>Release of an N-terminal amino acid, preferentially leucine, but not glutamic or aspartic acids.</text>
        <dbReference type="EC" id="3.4.11.10"/>
    </reaction>
</comment>
<comment type="catalytic activity">
    <reaction evidence="1 9">
        <text>Release of an N-terminal amino acid, Xaa-|-Yaa-, in which Xaa is preferably Leu, but may be other amino acids including Pro although not Arg or Lys, and Yaa may be Pro. Amino acid amides and methyl esters are also readily hydrolyzed, but rates on arylamides are exceedingly low.</text>
        <dbReference type="EC" id="3.4.11.1"/>
    </reaction>
</comment>
<dbReference type="Pfam" id="PF00883">
    <property type="entry name" value="Peptidase_M17"/>
    <property type="match status" value="1"/>
</dbReference>
<dbReference type="EC" id="3.4.11.1" evidence="9"/>
<comment type="subcellular location">
    <subcellularLocation>
        <location evidence="9">Cytoplasm</location>
    </subcellularLocation>
</comment>
<evidence type="ECO:0000259" key="10">
    <source>
        <dbReference type="PROSITE" id="PS00631"/>
    </source>
</evidence>
<keyword evidence="8 9" id="KW-0464">Manganese</keyword>
<dbReference type="AlphaFoldDB" id="A0AB94IBJ4"/>
<accession>A0AB94IBJ4</accession>
<dbReference type="GO" id="GO:0006508">
    <property type="term" value="P:proteolysis"/>
    <property type="evidence" value="ECO:0007669"/>
    <property type="project" value="UniProtKB-KW"/>
</dbReference>
<keyword evidence="6 9" id="KW-0479">Metal-binding</keyword>
<evidence type="ECO:0000313" key="11">
    <source>
        <dbReference type="EMBL" id="TEA26776.1"/>
    </source>
</evidence>
<keyword evidence="12" id="KW-1185">Reference proteome</keyword>
<dbReference type="InterPro" id="IPR011356">
    <property type="entry name" value="Leucine_aapep/pepB"/>
</dbReference>
<feature type="binding site" evidence="9">
    <location>
        <position position="353"/>
    </location>
    <ligand>
        <name>Mn(2+)</name>
        <dbReference type="ChEBI" id="CHEBI:29035"/>
        <label>1</label>
    </ligand>
</feature>
<dbReference type="NCBIfam" id="NF002077">
    <property type="entry name" value="PRK00913.2-4"/>
    <property type="match status" value="1"/>
</dbReference>
<evidence type="ECO:0000256" key="6">
    <source>
        <dbReference type="ARBA" id="ARBA00022723"/>
    </source>
</evidence>
<keyword evidence="9" id="KW-0963">Cytoplasm</keyword>
<evidence type="ECO:0000256" key="5">
    <source>
        <dbReference type="ARBA" id="ARBA00022670"/>
    </source>
</evidence>
<dbReference type="PRINTS" id="PR00481">
    <property type="entry name" value="LAMNOPPTDASE"/>
</dbReference>
<dbReference type="GO" id="GO:0030145">
    <property type="term" value="F:manganese ion binding"/>
    <property type="evidence" value="ECO:0007669"/>
    <property type="project" value="UniProtKB-UniRule"/>
</dbReference>
<dbReference type="Pfam" id="PF02789">
    <property type="entry name" value="Peptidase_M17_N"/>
    <property type="match status" value="1"/>
</dbReference>